<feature type="domain" description="GAF" evidence="1">
    <location>
        <begin position="26"/>
        <end position="154"/>
    </location>
</feature>
<dbReference type="Gene3D" id="3.30.450.40">
    <property type="match status" value="1"/>
</dbReference>
<dbReference type="InterPro" id="IPR003018">
    <property type="entry name" value="GAF"/>
</dbReference>
<name>A0A7Z0QQN2_9GAMM</name>
<protein>
    <submittedName>
        <fullName evidence="2">GAF domain-containing protein</fullName>
    </submittedName>
</protein>
<accession>A0A7Z0QQN2</accession>
<gene>
    <name evidence="2" type="ORF">H0E82_00480</name>
</gene>
<dbReference type="PANTHER" id="PTHR43102:SF2">
    <property type="entry name" value="GAF DOMAIN-CONTAINING PROTEIN"/>
    <property type="match status" value="1"/>
</dbReference>
<proteinExistence type="predicted"/>
<dbReference type="AlphaFoldDB" id="A0A7Z0QQN2"/>
<dbReference type="PANTHER" id="PTHR43102">
    <property type="entry name" value="SLR1143 PROTEIN"/>
    <property type="match status" value="1"/>
</dbReference>
<dbReference type="Pfam" id="PF01590">
    <property type="entry name" value="GAF"/>
    <property type="match status" value="1"/>
</dbReference>
<sequence>MQPARALDEPARQRALDRYHVLDTLPEAAYDDIVHLAASLCGTPTALISFIDRDRQWFKARTGIDTRQTGRDVAICDHAIRAPDRLFEVPDLRRDARFAGNPYVDGSEGDKRFYAGMPLVTPDGAAIGTVCVLDDAPRELDDGQRASLQSLARLTVTLLDSRVRERTLEHTAFVAQAAPAAAAPDDEAAAYMLALIELQDYAGTVERLGERSTEKLLLQLDAAIDQTLAGGRDAVTRSSGSGEYVAVLHGLDALDTLWRLNAVIEREAGGLGLRFAYGMSMGMPGEPTATVFMRADEDLLDRKRALVS</sequence>
<comment type="caution">
    <text evidence="2">The sequence shown here is derived from an EMBL/GenBank/DDBJ whole genome shotgun (WGS) entry which is preliminary data.</text>
</comment>
<evidence type="ECO:0000313" key="2">
    <source>
        <dbReference type="EMBL" id="NYZ61240.1"/>
    </source>
</evidence>
<reference evidence="2 3" key="1">
    <citation type="submission" date="2020-07" db="EMBL/GenBank/DDBJ databases">
        <title>isolation of Luteimonas sp. SJ-16.</title>
        <authorList>
            <person name="Huang X.-X."/>
            <person name="Xu L."/>
            <person name="Sun J.-Q."/>
        </authorList>
    </citation>
    <scope>NUCLEOTIDE SEQUENCE [LARGE SCALE GENOMIC DNA]</scope>
    <source>
        <strain evidence="2 3">SJ-16</strain>
    </source>
</reference>
<evidence type="ECO:0000259" key="1">
    <source>
        <dbReference type="Pfam" id="PF01590"/>
    </source>
</evidence>
<dbReference type="EMBL" id="JACCJZ010000001">
    <property type="protein sequence ID" value="NYZ61240.1"/>
    <property type="molecule type" value="Genomic_DNA"/>
</dbReference>
<keyword evidence="3" id="KW-1185">Reference proteome</keyword>
<dbReference type="Proteomes" id="UP000589896">
    <property type="component" value="Unassembled WGS sequence"/>
</dbReference>
<evidence type="ECO:0000313" key="3">
    <source>
        <dbReference type="Proteomes" id="UP000589896"/>
    </source>
</evidence>
<dbReference type="InterPro" id="IPR029016">
    <property type="entry name" value="GAF-like_dom_sf"/>
</dbReference>
<organism evidence="2 3">
    <name type="scientific">Luteimonas deserti</name>
    <dbReference type="NCBI Taxonomy" id="2752306"/>
    <lineage>
        <taxon>Bacteria</taxon>
        <taxon>Pseudomonadati</taxon>
        <taxon>Pseudomonadota</taxon>
        <taxon>Gammaproteobacteria</taxon>
        <taxon>Lysobacterales</taxon>
        <taxon>Lysobacteraceae</taxon>
        <taxon>Luteimonas</taxon>
    </lineage>
</organism>
<dbReference type="SUPFAM" id="SSF55781">
    <property type="entry name" value="GAF domain-like"/>
    <property type="match status" value="1"/>
</dbReference>
<dbReference type="RefSeq" id="WP_180543003.1">
    <property type="nucleotide sequence ID" value="NZ_JACCJZ010000001.1"/>
</dbReference>